<evidence type="ECO:0000256" key="1">
    <source>
        <dbReference type="ARBA" id="ARBA00004651"/>
    </source>
</evidence>
<dbReference type="GO" id="GO:0005886">
    <property type="term" value="C:plasma membrane"/>
    <property type="evidence" value="ECO:0007669"/>
    <property type="project" value="UniProtKB-SubCell"/>
</dbReference>
<dbReference type="CDD" id="cd06173">
    <property type="entry name" value="MFS_MefA_like"/>
    <property type="match status" value="1"/>
</dbReference>
<feature type="transmembrane region" description="Helical" evidence="7">
    <location>
        <begin position="389"/>
        <end position="406"/>
    </location>
</feature>
<dbReference type="RefSeq" id="WP_046237246.1">
    <property type="nucleotide sequence ID" value="NZ_LJQC01000420.1"/>
</dbReference>
<evidence type="ECO:0000256" key="7">
    <source>
        <dbReference type="SAM" id="Phobius"/>
    </source>
</evidence>
<dbReference type="Gene3D" id="1.20.1250.20">
    <property type="entry name" value="MFS general substrate transporter like domains"/>
    <property type="match status" value="1"/>
</dbReference>
<dbReference type="EMBL" id="LJQC01000420">
    <property type="protein sequence ID" value="KPX00902.1"/>
    <property type="molecule type" value="Genomic_DNA"/>
</dbReference>
<comment type="caution">
    <text evidence="9">The sequence shown here is derived from an EMBL/GenBank/DDBJ whole genome shotgun (WGS) entry which is preliminary data.</text>
</comment>
<dbReference type="PRINTS" id="PR01988">
    <property type="entry name" value="EXPORTERBACE"/>
</dbReference>
<comment type="subcellular location">
    <subcellularLocation>
        <location evidence="1">Cell membrane</location>
        <topology evidence="1">Multi-pass membrane protein</topology>
    </subcellularLocation>
</comment>
<evidence type="ECO:0000259" key="8">
    <source>
        <dbReference type="PROSITE" id="PS50850"/>
    </source>
</evidence>
<evidence type="ECO:0000256" key="2">
    <source>
        <dbReference type="ARBA" id="ARBA00022448"/>
    </source>
</evidence>
<name>A0A0P9PMB0_9PSED</name>
<feature type="transmembrane region" description="Helical" evidence="7">
    <location>
        <begin position="109"/>
        <end position="130"/>
    </location>
</feature>
<keyword evidence="6 7" id="KW-0472">Membrane</keyword>
<dbReference type="InterPro" id="IPR020846">
    <property type="entry name" value="MFS_dom"/>
</dbReference>
<dbReference type="PATRIC" id="fig|317659.3.peg.4303"/>
<dbReference type="SUPFAM" id="SSF103473">
    <property type="entry name" value="MFS general substrate transporter"/>
    <property type="match status" value="1"/>
</dbReference>
<feature type="transmembrane region" description="Helical" evidence="7">
    <location>
        <begin position="298"/>
        <end position="316"/>
    </location>
</feature>
<gene>
    <name evidence="9" type="ORF">ALO75_02759</name>
</gene>
<dbReference type="PANTHER" id="PTHR23513:SF6">
    <property type="entry name" value="MAJOR FACILITATOR SUPERFAMILY ASSOCIATED DOMAIN-CONTAINING PROTEIN"/>
    <property type="match status" value="1"/>
</dbReference>
<dbReference type="PROSITE" id="PS50850">
    <property type="entry name" value="MFS"/>
    <property type="match status" value="1"/>
</dbReference>
<dbReference type="GO" id="GO:0022857">
    <property type="term" value="F:transmembrane transporter activity"/>
    <property type="evidence" value="ECO:0007669"/>
    <property type="project" value="InterPro"/>
</dbReference>
<keyword evidence="5 7" id="KW-1133">Transmembrane helix</keyword>
<feature type="transmembrane region" description="Helical" evidence="7">
    <location>
        <begin position="268"/>
        <end position="286"/>
    </location>
</feature>
<proteinExistence type="predicted"/>
<feature type="transmembrane region" description="Helical" evidence="7">
    <location>
        <begin position="365"/>
        <end position="383"/>
    </location>
</feature>
<dbReference type="AlphaFoldDB" id="A0A0P9PMB0"/>
<protein>
    <submittedName>
        <fullName evidence="9">Permease, putative tetracycline resistance determinant</fullName>
    </submittedName>
</protein>
<evidence type="ECO:0000256" key="3">
    <source>
        <dbReference type="ARBA" id="ARBA00022475"/>
    </source>
</evidence>
<feature type="transmembrane region" description="Helical" evidence="7">
    <location>
        <begin position="28"/>
        <end position="47"/>
    </location>
</feature>
<organism evidence="9 10">
    <name type="scientific">Pseudomonas syringae pv. coryli</name>
    <dbReference type="NCBI Taxonomy" id="317659"/>
    <lineage>
        <taxon>Bacteria</taxon>
        <taxon>Pseudomonadati</taxon>
        <taxon>Pseudomonadota</taxon>
        <taxon>Gammaproteobacteria</taxon>
        <taxon>Pseudomonadales</taxon>
        <taxon>Pseudomonadaceae</taxon>
        <taxon>Pseudomonas</taxon>
    </lineage>
</organism>
<evidence type="ECO:0000256" key="4">
    <source>
        <dbReference type="ARBA" id="ARBA00022692"/>
    </source>
</evidence>
<keyword evidence="2" id="KW-0813">Transport</keyword>
<feature type="transmembrane region" description="Helical" evidence="7">
    <location>
        <begin position="177"/>
        <end position="196"/>
    </location>
</feature>
<evidence type="ECO:0000313" key="9">
    <source>
        <dbReference type="EMBL" id="KPX00902.1"/>
    </source>
</evidence>
<dbReference type="Pfam" id="PF05977">
    <property type="entry name" value="MFS_3"/>
    <property type="match status" value="1"/>
</dbReference>
<keyword evidence="3" id="KW-1003">Cell membrane</keyword>
<dbReference type="InterPro" id="IPR036259">
    <property type="entry name" value="MFS_trans_sf"/>
</dbReference>
<feature type="domain" description="Major facilitator superfamily (MFS) profile" evidence="8">
    <location>
        <begin position="231"/>
        <end position="427"/>
    </location>
</feature>
<dbReference type="Proteomes" id="UP000051335">
    <property type="component" value="Unassembled WGS sequence"/>
</dbReference>
<keyword evidence="4 7" id="KW-0812">Transmembrane</keyword>
<evidence type="ECO:0000256" key="6">
    <source>
        <dbReference type="ARBA" id="ARBA00023136"/>
    </source>
</evidence>
<feature type="transmembrane region" description="Helical" evidence="7">
    <location>
        <begin position="322"/>
        <end position="344"/>
    </location>
</feature>
<dbReference type="PANTHER" id="PTHR23513">
    <property type="entry name" value="INTEGRAL MEMBRANE EFFLUX PROTEIN-RELATED"/>
    <property type="match status" value="1"/>
</dbReference>
<dbReference type="InterPro" id="IPR022324">
    <property type="entry name" value="Bacilysin_exporter_BacE_put"/>
</dbReference>
<accession>A0A0P9PMB0</accession>
<keyword evidence="10" id="KW-1185">Reference proteome</keyword>
<reference evidence="9 10" key="1">
    <citation type="submission" date="2015-09" db="EMBL/GenBank/DDBJ databases">
        <title>Genome announcement of multiple Pseudomonas syringae strains.</title>
        <authorList>
            <person name="Thakur S."/>
            <person name="Wang P.W."/>
            <person name="Gong Y."/>
            <person name="Weir B.S."/>
            <person name="Guttman D.S."/>
        </authorList>
    </citation>
    <scope>NUCLEOTIDE SEQUENCE [LARGE SCALE GENOMIC DNA]</scope>
    <source>
        <strain evidence="9 10">ICMP17001</strain>
    </source>
</reference>
<evidence type="ECO:0000256" key="5">
    <source>
        <dbReference type="ARBA" id="ARBA00022989"/>
    </source>
</evidence>
<feature type="transmembrane region" description="Helical" evidence="7">
    <location>
        <begin position="53"/>
        <end position="73"/>
    </location>
</feature>
<feature type="transmembrane region" description="Helical" evidence="7">
    <location>
        <begin position="234"/>
        <end position="256"/>
    </location>
</feature>
<sequence length="427" mass="45570">MDAETTDPVQHAAHRNFNLLWSGQSLSLLGNQFLVIGLPLLAVQVVGASAAQAVLLPFLMFVPFLFFGLPVGAWVDRLPKRKTMILADLVQMVVYASIALLSMQGWMTFPLLMVLVFCAGVATVFFQVAYNSFLPELYSRASELQKGNAKLFFSESIARTLGPMAAGPVIAVFAPPLAILLNGGSFLVSALTLGAIRHQRTDLDRAEVAPVRMSIMSDIKAGLRFVFSHPKLEPVFLCGAVYVLFLTIIETSLVLYCKDVLMLSPGTIGLVIGAAAAGFPVANLISSRLMNHFGISRTLVIAAATSVCGLFLIAVFGAADSIAGLIAASVLHGLGEGVFGPTSLTLRQTETPLTLLGRVNSVQRFMIWGAIPMGSVLTSLIITYAGLEWTLWFGGIGTALCLLPLVRRGILADLRAPNQAVNADVTH</sequence>
<dbReference type="InterPro" id="IPR010290">
    <property type="entry name" value="TM_effector"/>
</dbReference>
<evidence type="ECO:0000313" key="10">
    <source>
        <dbReference type="Proteomes" id="UP000051335"/>
    </source>
</evidence>